<feature type="binding site" evidence="6">
    <location>
        <position position="369"/>
    </location>
    <ligand>
        <name>S-adenosyl-L-methionine</name>
        <dbReference type="ChEBI" id="CHEBI:59789"/>
    </ligand>
</feature>
<accession>A0ABW5CET3</accession>
<dbReference type="Pfam" id="PF01938">
    <property type="entry name" value="TRAM"/>
    <property type="match status" value="1"/>
</dbReference>
<dbReference type="GO" id="GO:0032259">
    <property type="term" value="P:methylation"/>
    <property type="evidence" value="ECO:0007669"/>
    <property type="project" value="UniProtKB-KW"/>
</dbReference>
<dbReference type="InterPro" id="IPR030391">
    <property type="entry name" value="MeTrfase_TrmA_CS"/>
</dbReference>
<dbReference type="InterPro" id="IPR010280">
    <property type="entry name" value="U5_MeTrfase_fam"/>
</dbReference>
<gene>
    <name evidence="8" type="ORF">ACFSNB_13005</name>
</gene>
<evidence type="ECO:0000313" key="8">
    <source>
        <dbReference type="EMBL" id="MFD2234726.1"/>
    </source>
</evidence>
<dbReference type="EC" id="2.1.1.-" evidence="8"/>
<keyword evidence="9" id="KW-1185">Reference proteome</keyword>
<dbReference type="EMBL" id="JBHUIY010000026">
    <property type="protein sequence ID" value="MFD2234726.1"/>
    <property type="molecule type" value="Genomic_DNA"/>
</dbReference>
<comment type="similarity">
    <text evidence="6">Belongs to the class I-like SAM-binding methyltransferase superfamily. RNA M5U methyltransferase family.</text>
</comment>
<dbReference type="PANTHER" id="PTHR11061:SF49">
    <property type="entry name" value="23S RRNA (URACIL(1939)-C(5))-METHYLTRANSFERASE RLMD"/>
    <property type="match status" value="1"/>
</dbReference>
<dbReference type="InterPro" id="IPR002792">
    <property type="entry name" value="TRAM_dom"/>
</dbReference>
<keyword evidence="2 6" id="KW-0489">Methyltransferase</keyword>
<dbReference type="SUPFAM" id="SSF50249">
    <property type="entry name" value="Nucleic acid-binding proteins"/>
    <property type="match status" value="1"/>
</dbReference>
<dbReference type="RefSeq" id="WP_377317229.1">
    <property type="nucleotide sequence ID" value="NZ_JBHUIY010000026.1"/>
</dbReference>
<dbReference type="PROSITE" id="PS50926">
    <property type="entry name" value="TRAM"/>
    <property type="match status" value="1"/>
</dbReference>
<proteinExistence type="inferred from homology"/>
<evidence type="ECO:0000256" key="2">
    <source>
        <dbReference type="ARBA" id="ARBA00022603"/>
    </source>
</evidence>
<dbReference type="SUPFAM" id="SSF53335">
    <property type="entry name" value="S-adenosyl-L-methionine-dependent methyltransferases"/>
    <property type="match status" value="1"/>
</dbReference>
<dbReference type="PANTHER" id="PTHR11061">
    <property type="entry name" value="RNA M5U METHYLTRANSFERASE"/>
    <property type="match status" value="1"/>
</dbReference>
<evidence type="ECO:0000256" key="3">
    <source>
        <dbReference type="ARBA" id="ARBA00022679"/>
    </source>
</evidence>
<dbReference type="Gene3D" id="2.40.50.140">
    <property type="entry name" value="Nucleic acid-binding proteins"/>
    <property type="match status" value="1"/>
</dbReference>
<feature type="domain" description="TRAM" evidence="7">
    <location>
        <begin position="13"/>
        <end position="71"/>
    </location>
</feature>
<dbReference type="InterPro" id="IPR029063">
    <property type="entry name" value="SAM-dependent_MTases_sf"/>
</dbReference>
<feature type="binding site" evidence="6">
    <location>
        <position position="323"/>
    </location>
    <ligand>
        <name>S-adenosyl-L-methionine</name>
        <dbReference type="ChEBI" id="CHEBI:59789"/>
    </ligand>
</feature>
<feature type="active site" description="Nucleophile" evidence="6">
    <location>
        <position position="400"/>
    </location>
</feature>
<sequence>MRSPARSPRSAVRPPAPRTVTLEIDRVGSQGDGLARLDGQTVYVPFTVAGDRVLARIEARRGDGLAAALVELLAPGPDRAAPVCPHFGRCGGCALQHLAPAAHTAWKEEVLAGALAHAGLGEVPRDALVAVAPGCRRRAVFAWSTRRGVAQLGFNARASHALIDLESCPLLLPALTMVLAPLRRLLATLVPGGSGDVTVTQTEGGLDLVIEGALDLDLFARETLARFADEADLARLHWRRPGGGGAEPIVRRRPALVRFGAVAVEPPPGAFLQPSREGEQAIAARVLAALEGCDGPVADLYAGCGSFSLPIAARRRGAVHAIEGEAAAMQALAAAARAAGLPATVETRDLARRPLSPVELAPYRALVLDPPRAGAAAQAAELARPPDRRGGPELVVMVSCAPATLGRDLRLLAAGGWQIERLMPIDQFPWSAHLEAVAVARRQRG</sequence>
<dbReference type="GO" id="GO:0008168">
    <property type="term" value="F:methyltransferase activity"/>
    <property type="evidence" value="ECO:0007669"/>
    <property type="project" value="UniProtKB-KW"/>
</dbReference>
<evidence type="ECO:0000313" key="9">
    <source>
        <dbReference type="Proteomes" id="UP001597296"/>
    </source>
</evidence>
<dbReference type="Gene3D" id="2.40.50.1070">
    <property type="match status" value="1"/>
</dbReference>
<name>A0ABW5CET3_9PROT</name>
<evidence type="ECO:0000259" key="7">
    <source>
        <dbReference type="PROSITE" id="PS50926"/>
    </source>
</evidence>
<dbReference type="InterPro" id="IPR012340">
    <property type="entry name" value="NA-bd_OB-fold"/>
</dbReference>
<keyword evidence="1" id="KW-0479">Metal-binding</keyword>
<evidence type="ECO:0000256" key="1">
    <source>
        <dbReference type="ARBA" id="ARBA00022485"/>
    </source>
</evidence>
<dbReference type="PROSITE" id="PS51687">
    <property type="entry name" value="SAM_MT_RNA_M5U"/>
    <property type="match status" value="1"/>
</dbReference>
<dbReference type="Gene3D" id="3.40.50.150">
    <property type="entry name" value="Vaccinia Virus protein VP39"/>
    <property type="match status" value="1"/>
</dbReference>
<organism evidence="8 9">
    <name type="scientific">Phaeospirillum tilakii</name>
    <dbReference type="NCBI Taxonomy" id="741673"/>
    <lineage>
        <taxon>Bacteria</taxon>
        <taxon>Pseudomonadati</taxon>
        <taxon>Pseudomonadota</taxon>
        <taxon>Alphaproteobacteria</taxon>
        <taxon>Rhodospirillales</taxon>
        <taxon>Rhodospirillaceae</taxon>
        <taxon>Phaeospirillum</taxon>
    </lineage>
</organism>
<feature type="binding site" evidence="6">
    <location>
        <position position="273"/>
    </location>
    <ligand>
        <name>S-adenosyl-L-methionine</name>
        <dbReference type="ChEBI" id="CHEBI:59789"/>
    </ligand>
</feature>
<keyword evidence="1" id="KW-0408">Iron</keyword>
<comment type="caution">
    <text evidence="8">The sequence shown here is derived from an EMBL/GenBank/DDBJ whole genome shotgun (WGS) entry which is preliminary data.</text>
</comment>
<protein>
    <submittedName>
        <fullName evidence="8">Class I SAM-dependent RNA methyltransferase</fullName>
        <ecNumber evidence="8">2.1.1.-</ecNumber>
    </submittedName>
</protein>
<dbReference type="Proteomes" id="UP001597296">
    <property type="component" value="Unassembled WGS sequence"/>
</dbReference>
<evidence type="ECO:0000256" key="5">
    <source>
        <dbReference type="ARBA" id="ARBA00023014"/>
    </source>
</evidence>
<keyword evidence="1" id="KW-0004">4Fe-4S</keyword>
<keyword evidence="4 6" id="KW-0949">S-adenosyl-L-methionine</keyword>
<dbReference type="Pfam" id="PF05958">
    <property type="entry name" value="tRNA_U5-meth_tr"/>
    <property type="match status" value="1"/>
</dbReference>
<dbReference type="PROSITE" id="PS01231">
    <property type="entry name" value="TRMA_2"/>
    <property type="match status" value="1"/>
</dbReference>
<feature type="binding site" evidence="6">
    <location>
        <position position="301"/>
    </location>
    <ligand>
        <name>S-adenosyl-L-methionine</name>
        <dbReference type="ChEBI" id="CHEBI:59789"/>
    </ligand>
</feature>
<keyword evidence="5" id="KW-0411">Iron-sulfur</keyword>
<evidence type="ECO:0000256" key="4">
    <source>
        <dbReference type="ARBA" id="ARBA00022691"/>
    </source>
</evidence>
<keyword evidence="3 6" id="KW-0808">Transferase</keyword>
<reference evidence="9" key="1">
    <citation type="journal article" date="2019" name="Int. J. Syst. Evol. Microbiol.">
        <title>The Global Catalogue of Microorganisms (GCM) 10K type strain sequencing project: providing services to taxonomists for standard genome sequencing and annotation.</title>
        <authorList>
            <consortium name="The Broad Institute Genomics Platform"/>
            <consortium name="The Broad Institute Genome Sequencing Center for Infectious Disease"/>
            <person name="Wu L."/>
            <person name="Ma J."/>
        </authorList>
    </citation>
    <scope>NUCLEOTIDE SEQUENCE [LARGE SCALE GENOMIC DNA]</scope>
    <source>
        <strain evidence="9">KCTC 15012</strain>
    </source>
</reference>
<evidence type="ECO:0000256" key="6">
    <source>
        <dbReference type="PROSITE-ProRule" id="PRU01024"/>
    </source>
</evidence>